<name>D5QGD1_NOVHA</name>
<comment type="caution">
    <text evidence="1">The sequence shown here is derived from an EMBL/GenBank/DDBJ whole genome shotgun (WGS) entry which is preliminary data.</text>
</comment>
<dbReference type="HOGENOM" id="CLU_3169251_0_0_5"/>
<protein>
    <submittedName>
        <fullName evidence="1">Uncharacterized protein</fullName>
    </submittedName>
</protein>
<proteinExistence type="predicted"/>
<accession>D5QGD1</accession>
<dbReference type="EMBL" id="ADTV01000041">
    <property type="protein sequence ID" value="EFG83904.1"/>
    <property type="molecule type" value="Genomic_DNA"/>
</dbReference>
<dbReference type="Proteomes" id="UP000006468">
    <property type="component" value="Chromosome"/>
</dbReference>
<gene>
    <name evidence="1" type="ORF">GXY_11012</name>
</gene>
<dbReference type="AlphaFoldDB" id="D5QGD1"/>
<evidence type="ECO:0000313" key="1">
    <source>
        <dbReference type="EMBL" id="EFG83904.1"/>
    </source>
</evidence>
<reference evidence="1 2" key="1">
    <citation type="journal article" date="2010" name="J. Bacteriol.">
        <title>Genome sequence of a cellulose-producing bacterium, Gluconacetobacter hansenii ATCC 23769.</title>
        <authorList>
            <person name="Iyer P.R."/>
            <person name="Geib S.M."/>
            <person name="Catchmark J."/>
            <person name="Kao T.H."/>
            <person name="Tien M."/>
        </authorList>
    </citation>
    <scope>NUCLEOTIDE SEQUENCE [LARGE SCALE GENOMIC DNA]</scope>
    <source>
        <strain evidence="1 2">ATCC 23769</strain>
    </source>
</reference>
<organism evidence="1 2">
    <name type="scientific">Novacetimonas hansenii ATCC 23769</name>
    <dbReference type="NCBI Taxonomy" id="714995"/>
    <lineage>
        <taxon>Bacteria</taxon>
        <taxon>Pseudomonadati</taxon>
        <taxon>Pseudomonadota</taxon>
        <taxon>Alphaproteobacteria</taxon>
        <taxon>Acetobacterales</taxon>
        <taxon>Acetobacteraceae</taxon>
        <taxon>Novacetimonas</taxon>
    </lineage>
</organism>
<sequence>MLHVCFPYRYVLSGTPMARPGKKTGLRRIDQYGADTRRMGSIFVHQE</sequence>
<evidence type="ECO:0000313" key="2">
    <source>
        <dbReference type="Proteomes" id="UP000006468"/>
    </source>
</evidence>